<feature type="transmembrane region" description="Helical" evidence="11">
    <location>
        <begin position="118"/>
        <end position="140"/>
    </location>
</feature>
<dbReference type="InterPro" id="IPR036150">
    <property type="entry name" value="Cyt_b/b6_C_sf"/>
</dbReference>
<dbReference type="SUPFAM" id="SSF81648">
    <property type="entry name" value="a domain/subunit of cytochrome bc1 complex (Ubiquinol-cytochrome c reductase)"/>
    <property type="match status" value="1"/>
</dbReference>
<keyword evidence="2" id="KW-0813">Transport</keyword>
<evidence type="ECO:0000256" key="8">
    <source>
        <dbReference type="ARBA" id="ARBA00023004"/>
    </source>
</evidence>
<dbReference type="Pfam" id="PF00032">
    <property type="entry name" value="Cytochrom_B_C"/>
    <property type="match status" value="1"/>
</dbReference>
<dbReference type="EMBL" id="CAFBRX010000153">
    <property type="protein sequence ID" value="CAB5130535.1"/>
    <property type="molecule type" value="Genomic_DNA"/>
</dbReference>
<evidence type="ECO:0000313" key="15">
    <source>
        <dbReference type="EMBL" id="CAB5130535.1"/>
    </source>
</evidence>
<keyword evidence="6" id="KW-0249">Electron transport</keyword>
<proteinExistence type="predicted"/>
<keyword evidence="5" id="KW-0479">Metal-binding</keyword>
<organism evidence="13">
    <name type="scientific">freshwater metagenome</name>
    <dbReference type="NCBI Taxonomy" id="449393"/>
    <lineage>
        <taxon>unclassified sequences</taxon>
        <taxon>metagenomes</taxon>
        <taxon>ecological metagenomes</taxon>
    </lineage>
</organism>
<feature type="transmembrane region" description="Helical" evidence="11">
    <location>
        <begin position="209"/>
        <end position="231"/>
    </location>
</feature>
<evidence type="ECO:0000313" key="14">
    <source>
        <dbReference type="EMBL" id="CAB4780129.1"/>
    </source>
</evidence>
<dbReference type="PROSITE" id="PS51003">
    <property type="entry name" value="CYTB_CTER"/>
    <property type="match status" value="1"/>
</dbReference>
<keyword evidence="4 11" id="KW-0812">Transmembrane</keyword>
<evidence type="ECO:0000256" key="6">
    <source>
        <dbReference type="ARBA" id="ARBA00022982"/>
    </source>
</evidence>
<dbReference type="EMBL" id="CAEZZV010000093">
    <property type="protein sequence ID" value="CAB4780129.1"/>
    <property type="molecule type" value="Genomic_DNA"/>
</dbReference>
<dbReference type="AlphaFoldDB" id="A0A6J6D045"/>
<feature type="compositionally biased region" description="Low complexity" evidence="10">
    <location>
        <begin position="11"/>
        <end position="35"/>
    </location>
</feature>
<evidence type="ECO:0000259" key="12">
    <source>
        <dbReference type="PROSITE" id="PS51003"/>
    </source>
</evidence>
<evidence type="ECO:0000256" key="4">
    <source>
        <dbReference type="ARBA" id="ARBA00022692"/>
    </source>
</evidence>
<evidence type="ECO:0000256" key="7">
    <source>
        <dbReference type="ARBA" id="ARBA00022989"/>
    </source>
</evidence>
<keyword evidence="7 11" id="KW-1133">Transmembrane helix</keyword>
<gene>
    <name evidence="13" type="ORF">UFOPK1421_01552</name>
    <name evidence="14" type="ORF">UFOPK2921_00813</name>
    <name evidence="15" type="ORF">UFOPK4422_01305</name>
</gene>
<dbReference type="GO" id="GO:0016020">
    <property type="term" value="C:membrane"/>
    <property type="evidence" value="ECO:0007669"/>
    <property type="project" value="UniProtKB-SubCell"/>
</dbReference>
<keyword evidence="9 11" id="KW-0472">Membrane</keyword>
<dbReference type="Gene3D" id="1.20.810.10">
    <property type="entry name" value="Cytochrome Bc1 Complex, Chain C"/>
    <property type="match status" value="1"/>
</dbReference>
<dbReference type="GO" id="GO:0009055">
    <property type="term" value="F:electron transfer activity"/>
    <property type="evidence" value="ECO:0007669"/>
    <property type="project" value="InterPro"/>
</dbReference>
<feature type="region of interest" description="Disordered" evidence="10">
    <location>
        <begin position="1"/>
        <end position="40"/>
    </location>
</feature>
<dbReference type="GO" id="GO:0016491">
    <property type="term" value="F:oxidoreductase activity"/>
    <property type="evidence" value="ECO:0007669"/>
    <property type="project" value="InterPro"/>
</dbReference>
<keyword evidence="3" id="KW-0349">Heme</keyword>
<sequence>MTEIPEHLLKRAQAARDQAAAQAGAAAPTAGDTPASDPRIPAHLLERSKAAKDKTGGAQVAVSEKVGALVGAAPVAAGLPIGAGPGGHTQRLLTVVKSGSIQDVKATPVDKVHTWPHLLAVEFVAAIACTAFLFFVAIFVNAPLMQLANPNQTPNPSKAPWYFLGLQELLTMFHPMVAGVTIPGVALFALILAPFIDKNPSNKPEDRKFATSIMTIHLMFWAVLVIIGSFFRGPGFNFVFPWRDGLFFEL</sequence>
<evidence type="ECO:0000256" key="1">
    <source>
        <dbReference type="ARBA" id="ARBA00004141"/>
    </source>
</evidence>
<evidence type="ECO:0000256" key="11">
    <source>
        <dbReference type="SAM" id="Phobius"/>
    </source>
</evidence>
<evidence type="ECO:0000313" key="13">
    <source>
        <dbReference type="EMBL" id="CAB4555288.1"/>
    </source>
</evidence>
<dbReference type="GO" id="GO:0046872">
    <property type="term" value="F:metal ion binding"/>
    <property type="evidence" value="ECO:0007669"/>
    <property type="project" value="UniProtKB-KW"/>
</dbReference>
<feature type="transmembrane region" description="Helical" evidence="11">
    <location>
        <begin position="172"/>
        <end position="197"/>
    </location>
</feature>
<evidence type="ECO:0000256" key="10">
    <source>
        <dbReference type="SAM" id="MobiDB-lite"/>
    </source>
</evidence>
<name>A0A6J6D045_9ZZZZ</name>
<dbReference type="EMBL" id="CAEZSL010000239">
    <property type="protein sequence ID" value="CAB4555288.1"/>
    <property type="molecule type" value="Genomic_DNA"/>
</dbReference>
<feature type="domain" description="Cytochrome b/b6 C-terminal region profile" evidence="12">
    <location>
        <begin position="99"/>
        <end position="250"/>
    </location>
</feature>
<evidence type="ECO:0000256" key="9">
    <source>
        <dbReference type="ARBA" id="ARBA00023136"/>
    </source>
</evidence>
<evidence type="ECO:0000256" key="3">
    <source>
        <dbReference type="ARBA" id="ARBA00022617"/>
    </source>
</evidence>
<evidence type="ECO:0000256" key="5">
    <source>
        <dbReference type="ARBA" id="ARBA00022723"/>
    </source>
</evidence>
<reference evidence="13" key="1">
    <citation type="submission" date="2020-05" db="EMBL/GenBank/DDBJ databases">
        <authorList>
            <person name="Chiriac C."/>
            <person name="Salcher M."/>
            <person name="Ghai R."/>
            <person name="Kavagutti S V."/>
        </authorList>
    </citation>
    <scope>NUCLEOTIDE SEQUENCE</scope>
</reference>
<dbReference type="InterPro" id="IPR027387">
    <property type="entry name" value="Cytb/b6-like_sf"/>
</dbReference>
<comment type="subcellular location">
    <subcellularLocation>
        <location evidence="1">Membrane</location>
        <topology evidence="1">Multi-pass membrane protein</topology>
    </subcellularLocation>
</comment>
<keyword evidence="8" id="KW-0408">Iron</keyword>
<protein>
    <submittedName>
        <fullName evidence="13">Unannotated protein</fullName>
    </submittedName>
</protein>
<evidence type="ECO:0000256" key="2">
    <source>
        <dbReference type="ARBA" id="ARBA00022448"/>
    </source>
</evidence>
<accession>A0A6J6D045</accession>
<dbReference type="InterPro" id="IPR005798">
    <property type="entry name" value="Cyt_b/b6_C"/>
</dbReference>